<feature type="domain" description="Response regulatory" evidence="2">
    <location>
        <begin position="9"/>
        <end position="123"/>
    </location>
</feature>
<keyword evidence="1" id="KW-0597">Phosphoprotein</keyword>
<proteinExistence type="predicted"/>
<evidence type="ECO:0000313" key="5">
    <source>
        <dbReference type="Proteomes" id="UP001499938"/>
    </source>
</evidence>
<gene>
    <name evidence="4" type="ORF">GCM10009811_02030</name>
</gene>
<accession>A0ABN2L9C9</accession>
<evidence type="ECO:0000256" key="1">
    <source>
        <dbReference type="PROSITE-ProRule" id="PRU00169"/>
    </source>
</evidence>
<dbReference type="SMART" id="SM00850">
    <property type="entry name" value="LytTR"/>
    <property type="match status" value="1"/>
</dbReference>
<dbReference type="Proteomes" id="UP001499938">
    <property type="component" value="Unassembled WGS sequence"/>
</dbReference>
<sequence>MTSDSHGLIALVVDDEAPARSELRYLLEQDERIAGVRVAASGTDALRVLENEPVDVVFSDISMPGLDGMELARVLARFAHRPAVVFVTAHDQHAVDAFAISAVDYVMKPVRPERLAEAVRRVVGAVAPAPESRDEDETIPVELGGITRFVSRRDIRYVQAHGDYVRLHTDTGSHLVRIPLNTLEERWAAAGFVRIHRSTLVSLKHVTQVRMDHGKASVRVGDTDLPVSRRHMRELRQQLLTRPTGS</sequence>
<comment type="caution">
    <text evidence="4">The sequence shown here is derived from an EMBL/GenBank/DDBJ whole genome shotgun (WGS) entry which is preliminary data.</text>
</comment>
<protein>
    <submittedName>
        <fullName evidence="4">LytTR family DNA-binding domain-containing protein</fullName>
    </submittedName>
</protein>
<dbReference type="Gene3D" id="3.40.50.2300">
    <property type="match status" value="1"/>
</dbReference>
<feature type="modified residue" description="4-aspartylphosphate" evidence="1">
    <location>
        <position position="60"/>
    </location>
</feature>
<dbReference type="GO" id="GO:0003677">
    <property type="term" value="F:DNA binding"/>
    <property type="evidence" value="ECO:0007669"/>
    <property type="project" value="UniProtKB-KW"/>
</dbReference>
<dbReference type="RefSeq" id="WP_344079996.1">
    <property type="nucleotide sequence ID" value="NZ_BAAAPO010000006.1"/>
</dbReference>
<dbReference type="PANTHER" id="PTHR37299:SF1">
    <property type="entry name" value="STAGE 0 SPORULATION PROTEIN A HOMOLOG"/>
    <property type="match status" value="1"/>
</dbReference>
<dbReference type="InterPro" id="IPR046947">
    <property type="entry name" value="LytR-like"/>
</dbReference>
<evidence type="ECO:0000313" key="4">
    <source>
        <dbReference type="EMBL" id="GAA1780378.1"/>
    </source>
</evidence>
<dbReference type="EMBL" id="BAAAPO010000006">
    <property type="protein sequence ID" value="GAA1780378.1"/>
    <property type="molecule type" value="Genomic_DNA"/>
</dbReference>
<evidence type="ECO:0000259" key="3">
    <source>
        <dbReference type="PROSITE" id="PS50930"/>
    </source>
</evidence>
<dbReference type="InterPro" id="IPR001789">
    <property type="entry name" value="Sig_transdc_resp-reg_receiver"/>
</dbReference>
<dbReference type="PROSITE" id="PS50110">
    <property type="entry name" value="RESPONSE_REGULATORY"/>
    <property type="match status" value="1"/>
</dbReference>
<keyword evidence="4" id="KW-0238">DNA-binding</keyword>
<evidence type="ECO:0000259" key="2">
    <source>
        <dbReference type="PROSITE" id="PS50110"/>
    </source>
</evidence>
<dbReference type="Pfam" id="PF00072">
    <property type="entry name" value="Response_reg"/>
    <property type="match status" value="1"/>
</dbReference>
<dbReference type="Gene3D" id="2.40.50.1020">
    <property type="entry name" value="LytTr DNA-binding domain"/>
    <property type="match status" value="1"/>
</dbReference>
<dbReference type="SMART" id="SM00448">
    <property type="entry name" value="REC"/>
    <property type="match status" value="1"/>
</dbReference>
<dbReference type="SUPFAM" id="SSF52172">
    <property type="entry name" value="CheY-like"/>
    <property type="match status" value="1"/>
</dbReference>
<dbReference type="PANTHER" id="PTHR37299">
    <property type="entry name" value="TRANSCRIPTIONAL REGULATOR-RELATED"/>
    <property type="match status" value="1"/>
</dbReference>
<dbReference type="PROSITE" id="PS50930">
    <property type="entry name" value="HTH_LYTTR"/>
    <property type="match status" value="1"/>
</dbReference>
<dbReference type="Pfam" id="PF04397">
    <property type="entry name" value="LytTR"/>
    <property type="match status" value="1"/>
</dbReference>
<reference evidence="4 5" key="1">
    <citation type="journal article" date="2019" name="Int. J. Syst. Evol. Microbiol.">
        <title>The Global Catalogue of Microorganisms (GCM) 10K type strain sequencing project: providing services to taxonomists for standard genome sequencing and annotation.</title>
        <authorList>
            <consortium name="The Broad Institute Genomics Platform"/>
            <consortium name="The Broad Institute Genome Sequencing Center for Infectious Disease"/>
            <person name="Wu L."/>
            <person name="Ma J."/>
        </authorList>
    </citation>
    <scope>NUCLEOTIDE SEQUENCE [LARGE SCALE GENOMIC DNA]</scope>
    <source>
        <strain evidence="4 5">JCM 15592</strain>
    </source>
</reference>
<dbReference type="InterPro" id="IPR011006">
    <property type="entry name" value="CheY-like_superfamily"/>
</dbReference>
<dbReference type="InterPro" id="IPR007492">
    <property type="entry name" value="LytTR_DNA-bd_dom"/>
</dbReference>
<keyword evidence="5" id="KW-1185">Reference proteome</keyword>
<feature type="domain" description="HTH LytTR-type" evidence="3">
    <location>
        <begin position="139"/>
        <end position="241"/>
    </location>
</feature>
<organism evidence="4 5">
    <name type="scientific">Nostocoides veronense</name>
    <dbReference type="NCBI Taxonomy" id="330836"/>
    <lineage>
        <taxon>Bacteria</taxon>
        <taxon>Bacillati</taxon>
        <taxon>Actinomycetota</taxon>
        <taxon>Actinomycetes</taxon>
        <taxon>Micrococcales</taxon>
        <taxon>Intrasporangiaceae</taxon>
        <taxon>Nostocoides</taxon>
    </lineage>
</organism>
<name>A0ABN2L9C9_9MICO</name>